<sequence length="148" mass="16184">MADNVSLNPNLYSRNVTSSGKRELDKDAFMKILVTQLQHQDPSQPMNDREFISQMAQFSSLEQMNKVAASNEQLFRLGAMQLGAQMLGTTVTWRDDKGAEKSGAVSGIKTQNGSVMVQVGDQLIDLSAVEQIKPQQPQAAQSEEPSAV</sequence>
<keyword evidence="2" id="KW-1005">Bacterial flagellum biogenesis</keyword>
<dbReference type="Proteomes" id="UP001208017">
    <property type="component" value="Unassembled WGS sequence"/>
</dbReference>
<proteinExistence type="inferred from homology"/>
<keyword evidence="3" id="KW-0966">Cell projection</keyword>
<accession>A0ABT3WV18</accession>
<name>A0ABT3WV18_9BACL</name>
<protein>
    <submittedName>
        <fullName evidence="3">Flagellar hook capping protein</fullName>
    </submittedName>
</protein>
<evidence type="ECO:0000313" key="4">
    <source>
        <dbReference type="Proteomes" id="UP001208017"/>
    </source>
</evidence>
<dbReference type="InterPro" id="IPR005648">
    <property type="entry name" value="FlgD"/>
</dbReference>
<organism evidence="3 4">
    <name type="scientific">Tumebacillus lacus</name>
    <dbReference type="NCBI Taxonomy" id="2995335"/>
    <lineage>
        <taxon>Bacteria</taxon>
        <taxon>Bacillati</taxon>
        <taxon>Bacillota</taxon>
        <taxon>Bacilli</taxon>
        <taxon>Bacillales</taxon>
        <taxon>Alicyclobacillaceae</taxon>
        <taxon>Tumebacillus</taxon>
    </lineage>
</organism>
<dbReference type="RefSeq" id="WP_267149765.1">
    <property type="nucleotide sequence ID" value="NZ_JAPMLT010000001.1"/>
</dbReference>
<keyword evidence="4" id="KW-1185">Reference proteome</keyword>
<evidence type="ECO:0000313" key="3">
    <source>
        <dbReference type="EMBL" id="MCX7568520.1"/>
    </source>
</evidence>
<comment type="caution">
    <text evidence="3">The sequence shown here is derived from an EMBL/GenBank/DDBJ whole genome shotgun (WGS) entry which is preliminary data.</text>
</comment>
<comment type="similarity">
    <text evidence="1">Belongs to the FlgD family.</text>
</comment>
<keyword evidence="3" id="KW-0969">Cilium</keyword>
<reference evidence="3 4" key="1">
    <citation type="submission" date="2022-11" db="EMBL/GenBank/DDBJ databases">
        <title>Study of microbial diversity in lake waters.</title>
        <authorList>
            <person name="Zhang J."/>
        </authorList>
    </citation>
    <scope>NUCLEOTIDE SEQUENCE [LARGE SCALE GENOMIC DNA]</scope>
    <source>
        <strain evidence="3 4">DT12</strain>
    </source>
</reference>
<keyword evidence="3" id="KW-0282">Flagellum</keyword>
<evidence type="ECO:0000256" key="2">
    <source>
        <dbReference type="ARBA" id="ARBA00022795"/>
    </source>
</evidence>
<dbReference type="Pfam" id="PF03963">
    <property type="entry name" value="FlgD"/>
    <property type="match status" value="1"/>
</dbReference>
<dbReference type="EMBL" id="JAPMLT010000001">
    <property type="protein sequence ID" value="MCX7568520.1"/>
    <property type="molecule type" value="Genomic_DNA"/>
</dbReference>
<gene>
    <name evidence="3" type="ORF">OS242_00880</name>
</gene>
<evidence type="ECO:0000256" key="1">
    <source>
        <dbReference type="ARBA" id="ARBA00010577"/>
    </source>
</evidence>